<organism evidence="3 4">
    <name type="scientific">Robertmurraya kyonggiensis</name>
    <dbReference type="NCBI Taxonomy" id="1037680"/>
    <lineage>
        <taxon>Bacteria</taxon>
        <taxon>Bacillati</taxon>
        <taxon>Bacillota</taxon>
        <taxon>Bacilli</taxon>
        <taxon>Bacillales</taxon>
        <taxon>Bacillaceae</taxon>
        <taxon>Robertmurraya</taxon>
    </lineage>
</organism>
<evidence type="ECO:0000313" key="3">
    <source>
        <dbReference type="EMBL" id="TKC17021.1"/>
    </source>
</evidence>
<dbReference type="AlphaFoldDB" id="A0A4U1D3W6"/>
<evidence type="ECO:0000259" key="2">
    <source>
        <dbReference type="PROSITE" id="PS50965"/>
    </source>
</evidence>
<dbReference type="Pfam" id="PF08378">
    <property type="entry name" value="NERD"/>
    <property type="match status" value="1"/>
</dbReference>
<keyword evidence="4" id="KW-1185">Reference proteome</keyword>
<keyword evidence="1" id="KW-0812">Transmembrane</keyword>
<evidence type="ECO:0000256" key="1">
    <source>
        <dbReference type="SAM" id="Phobius"/>
    </source>
</evidence>
<proteinExistence type="predicted"/>
<accession>A0A4U1D3W6</accession>
<name>A0A4U1D3W6_9BACI</name>
<sequence>MGKGGNISLVYLFLLLIITAFIFQNPRFKGFIGEGRVRFPLKKFDTSTNHIVLHDILLPSRDGKTTQIDHLILSIYGFLIEKKSFINRFFKTMGISKR</sequence>
<evidence type="ECO:0000313" key="4">
    <source>
        <dbReference type="Proteomes" id="UP000307756"/>
    </source>
</evidence>
<keyword evidence="1" id="KW-0472">Membrane</keyword>
<dbReference type="InterPro" id="IPR011528">
    <property type="entry name" value="NERD"/>
</dbReference>
<protein>
    <submittedName>
        <fullName evidence="3">NERD domain-containing protein</fullName>
    </submittedName>
</protein>
<comment type="caution">
    <text evidence="3">The sequence shown here is derived from an EMBL/GenBank/DDBJ whole genome shotgun (WGS) entry which is preliminary data.</text>
</comment>
<dbReference type="Proteomes" id="UP000307756">
    <property type="component" value="Unassembled WGS sequence"/>
</dbReference>
<feature type="transmembrane region" description="Helical" evidence="1">
    <location>
        <begin position="6"/>
        <end position="23"/>
    </location>
</feature>
<keyword evidence="1" id="KW-1133">Transmembrane helix</keyword>
<reference evidence="3 4" key="1">
    <citation type="journal article" date="2011" name="J. Microbiol.">
        <title>Bacillus kyonggiensis sp. nov., isolated from soil of a lettuce field.</title>
        <authorList>
            <person name="Dong K."/>
            <person name="Lee S."/>
        </authorList>
    </citation>
    <scope>NUCLEOTIDE SEQUENCE [LARGE SCALE GENOMIC DNA]</scope>
    <source>
        <strain evidence="3 4">NB22</strain>
    </source>
</reference>
<dbReference type="PROSITE" id="PS50965">
    <property type="entry name" value="NERD"/>
    <property type="match status" value="1"/>
</dbReference>
<gene>
    <name evidence="3" type="ORF">FA727_13260</name>
</gene>
<dbReference type="EMBL" id="SWBM01000002">
    <property type="protein sequence ID" value="TKC17021.1"/>
    <property type="molecule type" value="Genomic_DNA"/>
</dbReference>
<feature type="domain" description="NERD" evidence="2">
    <location>
        <begin position="29"/>
        <end position="98"/>
    </location>
</feature>